<proteinExistence type="predicted"/>
<dbReference type="WBParaSite" id="Pan_g10598.t1">
    <property type="protein sequence ID" value="Pan_g10598.t1"/>
    <property type="gene ID" value="Pan_g10598"/>
</dbReference>
<keyword evidence="1" id="KW-1185">Reference proteome</keyword>
<sequence>MMVAASGLSVVICVRNTVPCPRFLFSHPQVFTMRLSEKTWAHNADAERHRQIVEGRDKTEALKIRIRDRLNRLQEWTTLNKL</sequence>
<dbReference type="Proteomes" id="UP000492821">
    <property type="component" value="Unassembled WGS sequence"/>
</dbReference>
<dbReference type="AlphaFoldDB" id="A0A7E4UMN4"/>
<evidence type="ECO:0000313" key="2">
    <source>
        <dbReference type="WBParaSite" id="Pan_g10598.t1"/>
    </source>
</evidence>
<reference evidence="2" key="2">
    <citation type="submission" date="2020-10" db="UniProtKB">
        <authorList>
            <consortium name="WormBaseParasite"/>
        </authorList>
    </citation>
    <scope>IDENTIFICATION</scope>
</reference>
<organism evidence="1 2">
    <name type="scientific">Panagrellus redivivus</name>
    <name type="common">Microworm</name>
    <dbReference type="NCBI Taxonomy" id="6233"/>
    <lineage>
        <taxon>Eukaryota</taxon>
        <taxon>Metazoa</taxon>
        <taxon>Ecdysozoa</taxon>
        <taxon>Nematoda</taxon>
        <taxon>Chromadorea</taxon>
        <taxon>Rhabditida</taxon>
        <taxon>Tylenchina</taxon>
        <taxon>Panagrolaimomorpha</taxon>
        <taxon>Panagrolaimoidea</taxon>
        <taxon>Panagrolaimidae</taxon>
        <taxon>Panagrellus</taxon>
    </lineage>
</organism>
<name>A0A7E4UMN4_PANRE</name>
<accession>A0A7E4UMN4</accession>
<reference evidence="1" key="1">
    <citation type="journal article" date="2013" name="Genetics">
        <title>The draft genome and transcriptome of Panagrellus redivivus are shaped by the harsh demands of a free-living lifestyle.</title>
        <authorList>
            <person name="Srinivasan J."/>
            <person name="Dillman A.R."/>
            <person name="Macchietto M.G."/>
            <person name="Heikkinen L."/>
            <person name="Lakso M."/>
            <person name="Fracchia K.M."/>
            <person name="Antoshechkin I."/>
            <person name="Mortazavi A."/>
            <person name="Wong G."/>
            <person name="Sternberg P.W."/>
        </authorList>
    </citation>
    <scope>NUCLEOTIDE SEQUENCE [LARGE SCALE GENOMIC DNA]</scope>
    <source>
        <strain evidence="1">MT8872</strain>
    </source>
</reference>
<evidence type="ECO:0000313" key="1">
    <source>
        <dbReference type="Proteomes" id="UP000492821"/>
    </source>
</evidence>
<protein>
    <submittedName>
        <fullName evidence="2">Secreted protein</fullName>
    </submittedName>
</protein>